<comment type="caution">
    <text evidence="4">The sequence shown here is derived from an EMBL/GenBank/DDBJ whole genome shotgun (WGS) entry which is preliminary data.</text>
</comment>
<dbReference type="GO" id="GO:0005829">
    <property type="term" value="C:cytosol"/>
    <property type="evidence" value="ECO:0007669"/>
    <property type="project" value="TreeGrafter"/>
</dbReference>
<name>A0A432LH25_9BACT</name>
<dbReference type="Gene3D" id="3.40.50.1240">
    <property type="entry name" value="Phosphoglycerate mutase-like"/>
    <property type="match status" value="1"/>
</dbReference>
<dbReference type="PROSITE" id="PS00175">
    <property type="entry name" value="PG_MUTASE"/>
    <property type="match status" value="1"/>
</dbReference>
<dbReference type="InterPro" id="IPR051695">
    <property type="entry name" value="Phosphoglycerate_Mutase"/>
</dbReference>
<accession>A0A432LH25</accession>
<organism evidence="4 5">
    <name type="scientific">Prevotella koreensis</name>
    <dbReference type="NCBI Taxonomy" id="2490854"/>
    <lineage>
        <taxon>Bacteria</taxon>
        <taxon>Pseudomonadati</taxon>
        <taxon>Bacteroidota</taxon>
        <taxon>Bacteroidia</taxon>
        <taxon>Bacteroidales</taxon>
        <taxon>Prevotellaceae</taxon>
        <taxon>Prevotella</taxon>
    </lineage>
</organism>
<dbReference type="PANTHER" id="PTHR46517">
    <property type="entry name" value="FRUCTOSE-2,6-BISPHOSPHATASE TIGAR"/>
    <property type="match status" value="1"/>
</dbReference>
<dbReference type="InterPro" id="IPR029033">
    <property type="entry name" value="His_PPase_superfam"/>
</dbReference>
<dbReference type="SMART" id="SM00855">
    <property type="entry name" value="PGAM"/>
    <property type="match status" value="1"/>
</dbReference>
<dbReference type="EMBL" id="RYYU01000001">
    <property type="protein sequence ID" value="RUL58472.1"/>
    <property type="molecule type" value="Genomic_DNA"/>
</dbReference>
<dbReference type="InterPro" id="IPR001345">
    <property type="entry name" value="PG/BPGM_mutase_AS"/>
</dbReference>
<dbReference type="AlphaFoldDB" id="A0A432LH25"/>
<dbReference type="RefSeq" id="WP_126677569.1">
    <property type="nucleotide sequence ID" value="NZ_RYYU01000001.1"/>
</dbReference>
<dbReference type="GO" id="GO:0004331">
    <property type="term" value="F:fructose-2,6-bisphosphate 2-phosphatase activity"/>
    <property type="evidence" value="ECO:0007669"/>
    <property type="project" value="TreeGrafter"/>
</dbReference>
<sequence>MTTLLLARHGETFDNENQIMQGQTQGSLNARGIEQAKQLAEEMKNRGIDVFLASDLNRAVETCSIVAERCGMTVVTTPLLRERDWGGFTGRFIPSIKGEPFPEDVEPLDSMFDRAQRFLDFISEQYQGKTVLAVGHGIINKAIQAQYHHKQMKEIERMNNAEVRTLILP</sequence>
<dbReference type="InterPro" id="IPR013078">
    <property type="entry name" value="His_Pase_superF_clade-1"/>
</dbReference>
<dbReference type="PANTHER" id="PTHR46517:SF1">
    <property type="entry name" value="FRUCTOSE-2,6-BISPHOSPHATASE TIGAR"/>
    <property type="match status" value="1"/>
</dbReference>
<feature type="binding site" evidence="3">
    <location>
        <position position="58"/>
    </location>
    <ligand>
        <name>substrate</name>
    </ligand>
</feature>
<dbReference type="OrthoDB" id="9782128at2"/>
<proteinExistence type="predicted"/>
<evidence type="ECO:0000313" key="4">
    <source>
        <dbReference type="EMBL" id="RUL58472.1"/>
    </source>
</evidence>
<dbReference type="GO" id="GO:0043456">
    <property type="term" value="P:regulation of pentose-phosphate shunt"/>
    <property type="evidence" value="ECO:0007669"/>
    <property type="project" value="TreeGrafter"/>
</dbReference>
<dbReference type="Proteomes" id="UP000278983">
    <property type="component" value="Unassembled WGS sequence"/>
</dbReference>
<keyword evidence="5" id="KW-1185">Reference proteome</keyword>
<reference evidence="4 5" key="1">
    <citation type="submission" date="2018-12" db="EMBL/GenBank/DDBJ databases">
        <title>Genome sequencing of Prevotella sp. KCOM 3155 (= JS262).</title>
        <authorList>
            <person name="Kook J.-K."/>
            <person name="Park S.-N."/>
            <person name="Lim Y.K."/>
        </authorList>
    </citation>
    <scope>NUCLEOTIDE SEQUENCE [LARGE SCALE GENOMIC DNA]</scope>
    <source>
        <strain evidence="4 5">KCOM 3155</strain>
    </source>
</reference>
<evidence type="ECO:0000313" key="5">
    <source>
        <dbReference type="Proteomes" id="UP000278983"/>
    </source>
</evidence>
<feature type="binding site" evidence="3">
    <location>
        <begin position="8"/>
        <end position="15"/>
    </location>
    <ligand>
        <name>substrate</name>
    </ligand>
</feature>
<evidence type="ECO:0000256" key="2">
    <source>
        <dbReference type="PIRSR" id="PIRSR613078-1"/>
    </source>
</evidence>
<dbReference type="GO" id="GO:0045820">
    <property type="term" value="P:negative regulation of glycolytic process"/>
    <property type="evidence" value="ECO:0007669"/>
    <property type="project" value="TreeGrafter"/>
</dbReference>
<protein>
    <submittedName>
        <fullName evidence="4">Histidine phosphatase family protein</fullName>
    </submittedName>
</protein>
<evidence type="ECO:0000256" key="1">
    <source>
        <dbReference type="ARBA" id="ARBA00022801"/>
    </source>
</evidence>
<gene>
    <name evidence="4" type="ORF">EHV08_00925</name>
</gene>
<feature type="active site" description="Tele-phosphohistidine intermediate" evidence="2">
    <location>
        <position position="9"/>
    </location>
</feature>
<keyword evidence="1" id="KW-0378">Hydrolase</keyword>
<dbReference type="SUPFAM" id="SSF53254">
    <property type="entry name" value="Phosphoglycerate mutase-like"/>
    <property type="match status" value="1"/>
</dbReference>
<evidence type="ECO:0000256" key="3">
    <source>
        <dbReference type="PIRSR" id="PIRSR613078-2"/>
    </source>
</evidence>
<dbReference type="Pfam" id="PF00300">
    <property type="entry name" value="His_Phos_1"/>
    <property type="match status" value="1"/>
</dbReference>
<feature type="active site" description="Proton donor/acceptor" evidence="2">
    <location>
        <position position="82"/>
    </location>
</feature>
<dbReference type="CDD" id="cd07067">
    <property type="entry name" value="HP_PGM_like"/>
    <property type="match status" value="1"/>
</dbReference>